<evidence type="ECO:0000313" key="3">
    <source>
        <dbReference type="Proteomes" id="UP000724149"/>
    </source>
</evidence>
<dbReference type="Gene3D" id="3.30.1050.10">
    <property type="entry name" value="SCP2 sterol-binding domain"/>
    <property type="match status" value="1"/>
</dbReference>
<dbReference type="SUPFAM" id="SSF55718">
    <property type="entry name" value="SCP-like"/>
    <property type="match status" value="1"/>
</dbReference>
<dbReference type="Pfam" id="PF13527">
    <property type="entry name" value="Acetyltransf_9"/>
    <property type="match status" value="1"/>
</dbReference>
<dbReference type="Gene3D" id="3.40.630.30">
    <property type="match status" value="2"/>
</dbReference>
<reference evidence="2 3" key="1">
    <citation type="journal article" date="2021" name="Sci. Rep.">
        <title>The distribution of antibiotic resistance genes in chicken gut microbiota commensals.</title>
        <authorList>
            <person name="Juricova H."/>
            <person name="Matiasovicova J."/>
            <person name="Kubasova T."/>
            <person name="Cejkova D."/>
            <person name="Rychlik I."/>
        </authorList>
    </citation>
    <scope>NUCLEOTIDE SEQUENCE [LARGE SCALE GENOMIC DNA]</scope>
    <source>
        <strain evidence="2 3">An564</strain>
    </source>
</reference>
<dbReference type="InterPro" id="IPR041380">
    <property type="entry name" value="Acetyltransf_17"/>
</dbReference>
<dbReference type="Pfam" id="PF17668">
    <property type="entry name" value="Acetyltransf_17"/>
    <property type="match status" value="1"/>
</dbReference>
<dbReference type="Proteomes" id="UP000724149">
    <property type="component" value="Unassembled WGS sequence"/>
</dbReference>
<sequence length="406" mass="48283">MENRDLFTMRELGDRDLEQFNSLLKYAFQVTSDEMLKTGWQEDEMKYSKAPMLKNAFVLGWFHGENLASQIVIYPMEMNIEGERFEMGGITGVATYPEYAGRGLIHSLMSECLRHMREKRQYISILCPYSIPFYRKMGWEVVSDKLSFHIKDTQLPRRKPVPGMVERVPLESEDLKNVYEYFALQHHGALIRDDLAWDEYWRWETEDMTAAIYYNEKHRPLGYVAYSIENEHFNIKELVYLNQEARHGLWNYISAHFSMITDVRGYNYTGEPLAFLLEDSEIRETIEPNVMGRIIDVREFLSRYPFENFREDLRLHLRIHDRMAEWNDGDFLLCVKDGEVTCEPCADCEEDAAMVEMDIQTLTAMLMGYKRPSYLYENERIQVDYHLIPYLERLIPIEKPYFSDYF</sequence>
<dbReference type="InterPro" id="IPR000182">
    <property type="entry name" value="GNAT_dom"/>
</dbReference>
<evidence type="ECO:0000313" key="2">
    <source>
        <dbReference type="EMBL" id="MBM6922224.1"/>
    </source>
</evidence>
<dbReference type="EMBL" id="JACSNR010000001">
    <property type="protein sequence ID" value="MBM6922224.1"/>
    <property type="molecule type" value="Genomic_DNA"/>
</dbReference>
<dbReference type="InterPro" id="IPR016181">
    <property type="entry name" value="Acyl_CoA_acyltransferase"/>
</dbReference>
<accession>A0ABS2GLA6</accession>
<feature type="domain" description="N-acetyltransferase" evidence="1">
    <location>
        <begin position="7"/>
        <end position="162"/>
    </location>
</feature>
<name>A0ABS2GLA6_9FIRM</name>
<protein>
    <submittedName>
        <fullName evidence="2">GNAT family N-acetyltransferase</fullName>
    </submittedName>
</protein>
<dbReference type="PANTHER" id="PTHR37817:SF1">
    <property type="entry name" value="N-ACETYLTRANSFERASE EIS"/>
    <property type="match status" value="1"/>
</dbReference>
<gene>
    <name evidence="2" type="ORF">H9X81_00755</name>
</gene>
<dbReference type="PANTHER" id="PTHR37817">
    <property type="entry name" value="N-ACETYLTRANSFERASE EIS"/>
    <property type="match status" value="1"/>
</dbReference>
<dbReference type="InterPro" id="IPR025559">
    <property type="entry name" value="Eis_dom"/>
</dbReference>
<dbReference type="PROSITE" id="PS51186">
    <property type="entry name" value="GNAT"/>
    <property type="match status" value="1"/>
</dbReference>
<organism evidence="2 3">
    <name type="scientific">Hydrogenoanaerobacterium saccharovorans</name>
    <dbReference type="NCBI Taxonomy" id="474960"/>
    <lineage>
        <taxon>Bacteria</taxon>
        <taxon>Bacillati</taxon>
        <taxon>Bacillota</taxon>
        <taxon>Clostridia</taxon>
        <taxon>Eubacteriales</taxon>
        <taxon>Oscillospiraceae</taxon>
        <taxon>Hydrogenoanaerobacterium</taxon>
    </lineage>
</organism>
<dbReference type="SUPFAM" id="SSF55729">
    <property type="entry name" value="Acyl-CoA N-acyltransferases (Nat)"/>
    <property type="match status" value="1"/>
</dbReference>
<dbReference type="InterPro" id="IPR036527">
    <property type="entry name" value="SCP2_sterol-bd_dom_sf"/>
</dbReference>
<comment type="caution">
    <text evidence="2">The sequence shown here is derived from an EMBL/GenBank/DDBJ whole genome shotgun (WGS) entry which is preliminary data.</text>
</comment>
<keyword evidence="3" id="KW-1185">Reference proteome</keyword>
<evidence type="ECO:0000259" key="1">
    <source>
        <dbReference type="PROSITE" id="PS51186"/>
    </source>
</evidence>
<dbReference type="Pfam" id="PF13530">
    <property type="entry name" value="SCP2_2"/>
    <property type="match status" value="1"/>
</dbReference>
<dbReference type="InterPro" id="IPR051554">
    <property type="entry name" value="Acetyltransferase_Eis"/>
</dbReference>
<proteinExistence type="predicted"/>
<dbReference type="RefSeq" id="WP_191391735.1">
    <property type="nucleotide sequence ID" value="NZ_JACSNR010000001.1"/>
</dbReference>